<dbReference type="AlphaFoldDB" id="A0AAN9SU85"/>
<dbReference type="Proteomes" id="UP001386955">
    <property type="component" value="Unassembled WGS sequence"/>
</dbReference>
<comment type="caution">
    <text evidence="1">The sequence shown here is derived from an EMBL/GenBank/DDBJ whole genome shotgun (WGS) entry which is preliminary data.</text>
</comment>
<evidence type="ECO:0000313" key="1">
    <source>
        <dbReference type="EMBL" id="KAK7405825.1"/>
    </source>
</evidence>
<reference evidence="1 2" key="1">
    <citation type="submission" date="2024-01" db="EMBL/GenBank/DDBJ databases">
        <title>The genomes of 5 underutilized Papilionoideae crops provide insights into root nodulation and disease resistanc.</title>
        <authorList>
            <person name="Jiang F."/>
        </authorList>
    </citation>
    <scope>NUCLEOTIDE SEQUENCE [LARGE SCALE GENOMIC DNA]</scope>
    <source>
        <strain evidence="1">DUOXIRENSHENG_FW03</strain>
        <tissue evidence="1">Leaves</tissue>
    </source>
</reference>
<evidence type="ECO:0000313" key="2">
    <source>
        <dbReference type="Proteomes" id="UP001386955"/>
    </source>
</evidence>
<proteinExistence type="predicted"/>
<sequence length="102" mass="11107">MRKDEATLKPTDEGQMVRRKAWVVCASMTMLATNNHIGMHPWEMYIVTVGVVGGRKLLCVATMEENGDIVLGGSCSMYETEMVMVTDKSNLVGGGRTGDHNG</sequence>
<gene>
    <name evidence="1" type="ORF">VNO78_07435</name>
</gene>
<dbReference type="EMBL" id="JAYMYS010000002">
    <property type="protein sequence ID" value="KAK7405825.1"/>
    <property type="molecule type" value="Genomic_DNA"/>
</dbReference>
<name>A0AAN9SU85_PSOTE</name>
<accession>A0AAN9SU85</accession>
<protein>
    <submittedName>
        <fullName evidence="1">Uncharacterized protein</fullName>
    </submittedName>
</protein>
<keyword evidence="2" id="KW-1185">Reference proteome</keyword>
<organism evidence="1 2">
    <name type="scientific">Psophocarpus tetragonolobus</name>
    <name type="common">Winged bean</name>
    <name type="synonym">Dolichos tetragonolobus</name>
    <dbReference type="NCBI Taxonomy" id="3891"/>
    <lineage>
        <taxon>Eukaryota</taxon>
        <taxon>Viridiplantae</taxon>
        <taxon>Streptophyta</taxon>
        <taxon>Embryophyta</taxon>
        <taxon>Tracheophyta</taxon>
        <taxon>Spermatophyta</taxon>
        <taxon>Magnoliopsida</taxon>
        <taxon>eudicotyledons</taxon>
        <taxon>Gunneridae</taxon>
        <taxon>Pentapetalae</taxon>
        <taxon>rosids</taxon>
        <taxon>fabids</taxon>
        <taxon>Fabales</taxon>
        <taxon>Fabaceae</taxon>
        <taxon>Papilionoideae</taxon>
        <taxon>50 kb inversion clade</taxon>
        <taxon>NPAAA clade</taxon>
        <taxon>indigoferoid/millettioid clade</taxon>
        <taxon>Phaseoleae</taxon>
        <taxon>Psophocarpus</taxon>
    </lineage>
</organism>